<sequence length="240" mass="25235">MAEAKKFDSKALVKAGLNKALDSQQPVAVANVARLRRVHPDESPAELIAYMNKWYIGSVSATGVGAGAAAVVPNGFVQVPAALADLLTHLEASVLYTLSVAEIHGLDLEDIERRRLLVTGVLVGNSASTQVLEKVIGRAAPYWGKKVVQAIPMAAIDAANKLLGPRFITKWGTKQGILVLGKQVPLMIGAAIGGGGNGLFGWFVVKSARKILGPAPEAWDIRSDGSPDDENPDTILVTNG</sequence>
<dbReference type="Proteomes" id="UP000198815">
    <property type="component" value="Unassembled WGS sequence"/>
</dbReference>
<feature type="region of interest" description="Disordered" evidence="1">
    <location>
        <begin position="220"/>
        <end position="240"/>
    </location>
</feature>
<reference evidence="3" key="1">
    <citation type="submission" date="2016-10" db="EMBL/GenBank/DDBJ databases">
        <authorList>
            <person name="Varghese N."/>
            <person name="Submissions S."/>
        </authorList>
    </citation>
    <scope>NUCLEOTIDE SEQUENCE [LARGE SCALE GENOMIC DNA]</scope>
    <source>
        <strain evidence="3">DSM 16859</strain>
    </source>
</reference>
<keyword evidence="3" id="KW-1185">Reference proteome</keyword>
<evidence type="ECO:0008006" key="4">
    <source>
        <dbReference type="Google" id="ProtNLM"/>
    </source>
</evidence>
<evidence type="ECO:0000256" key="1">
    <source>
        <dbReference type="SAM" id="MobiDB-lite"/>
    </source>
</evidence>
<dbReference type="AlphaFoldDB" id="A0A1H9PYZ6"/>
<protein>
    <recommendedName>
        <fullName evidence="4">EcsC protein family protein</fullName>
    </recommendedName>
</protein>
<evidence type="ECO:0000313" key="2">
    <source>
        <dbReference type="EMBL" id="SER53055.1"/>
    </source>
</evidence>
<name>A0A1H9PYZ6_9ACTN</name>
<gene>
    <name evidence="2" type="ORF">SAMN05443377_1029</name>
</gene>
<evidence type="ECO:0000313" key="3">
    <source>
        <dbReference type="Proteomes" id="UP000198815"/>
    </source>
</evidence>
<proteinExistence type="predicted"/>
<dbReference type="RefSeq" id="WP_177170009.1">
    <property type="nucleotide sequence ID" value="NZ_FOGZ01000002.1"/>
</dbReference>
<organism evidence="2 3">
    <name type="scientific">Propionibacterium cyclohexanicum</name>
    <dbReference type="NCBI Taxonomy" id="64702"/>
    <lineage>
        <taxon>Bacteria</taxon>
        <taxon>Bacillati</taxon>
        <taxon>Actinomycetota</taxon>
        <taxon>Actinomycetes</taxon>
        <taxon>Propionibacteriales</taxon>
        <taxon>Propionibacteriaceae</taxon>
        <taxon>Propionibacterium</taxon>
    </lineage>
</organism>
<dbReference type="STRING" id="64702.SAMN05443377_1029"/>
<dbReference type="EMBL" id="FOGZ01000002">
    <property type="protein sequence ID" value="SER53055.1"/>
    <property type="molecule type" value="Genomic_DNA"/>
</dbReference>
<accession>A0A1H9PYZ6</accession>